<evidence type="ECO:0000313" key="2">
    <source>
        <dbReference type="Proteomes" id="UP000187209"/>
    </source>
</evidence>
<dbReference type="AlphaFoldDB" id="A0A1R2CBP6"/>
<reference evidence="1 2" key="1">
    <citation type="submission" date="2016-11" db="EMBL/GenBank/DDBJ databases">
        <title>The macronuclear genome of Stentor coeruleus: a giant cell with tiny introns.</title>
        <authorList>
            <person name="Slabodnick M."/>
            <person name="Ruby J.G."/>
            <person name="Reiff S.B."/>
            <person name="Swart E.C."/>
            <person name="Gosai S."/>
            <person name="Prabakaran S."/>
            <person name="Witkowska E."/>
            <person name="Larue G.E."/>
            <person name="Fisher S."/>
            <person name="Freeman R.M."/>
            <person name="Gunawardena J."/>
            <person name="Chu W."/>
            <person name="Stover N.A."/>
            <person name="Gregory B.D."/>
            <person name="Nowacki M."/>
            <person name="Derisi J."/>
            <person name="Roy S.W."/>
            <person name="Marshall W.F."/>
            <person name="Sood P."/>
        </authorList>
    </citation>
    <scope>NUCLEOTIDE SEQUENCE [LARGE SCALE GENOMIC DNA]</scope>
    <source>
        <strain evidence="1">WM001</strain>
    </source>
</reference>
<dbReference type="EMBL" id="MPUH01000207">
    <property type="protein sequence ID" value="OMJ86390.1"/>
    <property type="molecule type" value="Genomic_DNA"/>
</dbReference>
<dbReference type="Proteomes" id="UP000187209">
    <property type="component" value="Unassembled WGS sequence"/>
</dbReference>
<gene>
    <name evidence="1" type="ORF">SteCoe_12117</name>
</gene>
<sequence length="183" mass="21191">MSRRITLNLELNRRLSKGGSTTPRSDKSIETVNSSFSNKTSNFVQSNKLIEIIDKNRENLHSRLESRRYGSSVGYPNNSSRTEMYNLYRSLRVPEIQSNIPVNIPIRKTQSRVQLVKYANFITKKMQENDFFKHLYEDRIGTNGNFVNMVENDSLEAALLKSLQLLSDMIVHTEDYVPKEEIV</sequence>
<keyword evidence="2" id="KW-1185">Reference proteome</keyword>
<comment type="caution">
    <text evidence="1">The sequence shown here is derived from an EMBL/GenBank/DDBJ whole genome shotgun (WGS) entry which is preliminary data.</text>
</comment>
<organism evidence="1 2">
    <name type="scientific">Stentor coeruleus</name>
    <dbReference type="NCBI Taxonomy" id="5963"/>
    <lineage>
        <taxon>Eukaryota</taxon>
        <taxon>Sar</taxon>
        <taxon>Alveolata</taxon>
        <taxon>Ciliophora</taxon>
        <taxon>Postciliodesmatophora</taxon>
        <taxon>Heterotrichea</taxon>
        <taxon>Heterotrichida</taxon>
        <taxon>Stentoridae</taxon>
        <taxon>Stentor</taxon>
    </lineage>
</organism>
<proteinExistence type="predicted"/>
<protein>
    <submittedName>
        <fullName evidence="1">Uncharacterized protein</fullName>
    </submittedName>
</protein>
<accession>A0A1R2CBP6</accession>
<evidence type="ECO:0000313" key="1">
    <source>
        <dbReference type="EMBL" id="OMJ86390.1"/>
    </source>
</evidence>
<name>A0A1R2CBP6_9CILI</name>